<protein>
    <submittedName>
        <fullName evidence="1">LINE-1 reverse transcriptase homolog</fullName>
    </submittedName>
</protein>
<dbReference type="SUPFAM" id="SSF56219">
    <property type="entry name" value="DNase I-like"/>
    <property type="match status" value="1"/>
</dbReference>
<keyword evidence="1" id="KW-0548">Nucleotidyltransferase</keyword>
<evidence type="ECO:0000313" key="1">
    <source>
        <dbReference type="EMBL" id="ACO52043.1"/>
    </source>
</evidence>
<organism evidence="1">
    <name type="scientific">Aquarana catesbeiana</name>
    <name type="common">American bullfrog</name>
    <name type="synonym">Rana catesbeiana</name>
    <dbReference type="NCBI Taxonomy" id="8400"/>
    <lineage>
        <taxon>Eukaryota</taxon>
        <taxon>Metazoa</taxon>
        <taxon>Chordata</taxon>
        <taxon>Craniata</taxon>
        <taxon>Vertebrata</taxon>
        <taxon>Euteleostomi</taxon>
        <taxon>Amphibia</taxon>
        <taxon>Batrachia</taxon>
        <taxon>Anura</taxon>
        <taxon>Neobatrachia</taxon>
        <taxon>Ranoidea</taxon>
        <taxon>Ranidae</taxon>
        <taxon>Aquarana</taxon>
    </lineage>
</organism>
<dbReference type="AlphaFoldDB" id="C1C4Y3"/>
<keyword evidence="1" id="KW-0808">Transferase</keyword>
<keyword evidence="1" id="KW-0695">RNA-directed DNA polymerase</keyword>
<sequence>MAYSSLGKNPLIISHNVRGLNVPEKRTSLLRELQKGKPQIVYLQETHFRTHHVPKLTNSHFTRAFHATNNDSRSKGVSILLSKNTPFELTEQLSDPEGRFIFLRDL</sequence>
<dbReference type="EMBL" id="BT081912">
    <property type="protein sequence ID" value="ACO52043.1"/>
    <property type="molecule type" value="mRNA"/>
</dbReference>
<name>C1C4Y3_AQUCT</name>
<accession>C1C4Y3</accession>
<reference evidence="1" key="1">
    <citation type="submission" date="2009-04" db="EMBL/GenBank/DDBJ databases">
        <title>Rana catesbeiana ESTs and full-length cDNAs.</title>
        <authorList>
            <person name="Helbing C.C."/>
            <person name="Veldhoen N."/>
            <person name="Leong J."/>
            <person name="Koop B.F."/>
        </authorList>
    </citation>
    <scope>NUCLEOTIDE SEQUENCE</scope>
    <source>
        <tissue evidence="1">Mixed tissue</tissue>
    </source>
</reference>
<gene>
    <name evidence="1" type="primary">LIN1</name>
</gene>
<dbReference type="GO" id="GO:0003964">
    <property type="term" value="F:RNA-directed DNA polymerase activity"/>
    <property type="evidence" value="ECO:0007669"/>
    <property type="project" value="UniProtKB-KW"/>
</dbReference>
<dbReference type="InterPro" id="IPR036691">
    <property type="entry name" value="Endo/exonu/phosph_ase_sf"/>
</dbReference>
<dbReference type="Gene3D" id="3.60.10.10">
    <property type="entry name" value="Endonuclease/exonuclease/phosphatase"/>
    <property type="match status" value="1"/>
</dbReference>
<proteinExistence type="evidence at transcript level"/>